<dbReference type="PANTHER" id="PTHR19303:SF74">
    <property type="entry name" value="POGO TRANSPOSABLE ELEMENT WITH KRAB DOMAIN"/>
    <property type="match status" value="1"/>
</dbReference>
<feature type="domain" description="DDE-1" evidence="2">
    <location>
        <begin position="26"/>
        <end position="115"/>
    </location>
</feature>
<dbReference type="InterPro" id="IPR011011">
    <property type="entry name" value="Znf_FYVE_PHD"/>
</dbReference>
<accession>A0ABM5KCP5</accession>
<dbReference type="InterPro" id="IPR036397">
    <property type="entry name" value="RNaseH_sf"/>
</dbReference>
<feature type="compositionally biased region" description="Basic residues" evidence="1">
    <location>
        <begin position="351"/>
        <end position="360"/>
    </location>
</feature>
<evidence type="ECO:0000313" key="4">
    <source>
        <dbReference type="Proteomes" id="UP001652700"/>
    </source>
</evidence>
<organism evidence="3 4">
    <name type="scientific">Diabrotica virgifera virgifera</name>
    <name type="common">western corn rootworm</name>
    <dbReference type="NCBI Taxonomy" id="50390"/>
    <lineage>
        <taxon>Eukaryota</taxon>
        <taxon>Metazoa</taxon>
        <taxon>Ecdysozoa</taxon>
        <taxon>Arthropoda</taxon>
        <taxon>Hexapoda</taxon>
        <taxon>Insecta</taxon>
        <taxon>Pterygota</taxon>
        <taxon>Neoptera</taxon>
        <taxon>Endopterygota</taxon>
        <taxon>Coleoptera</taxon>
        <taxon>Polyphaga</taxon>
        <taxon>Cucujiformia</taxon>
        <taxon>Chrysomeloidea</taxon>
        <taxon>Chrysomelidae</taxon>
        <taxon>Galerucinae</taxon>
        <taxon>Diabroticina</taxon>
        <taxon>Diabroticites</taxon>
        <taxon>Diabrotica</taxon>
    </lineage>
</organism>
<evidence type="ECO:0000313" key="3">
    <source>
        <dbReference type="EnsemblMetazoa" id="XP_050507964.1"/>
    </source>
</evidence>
<feature type="region of interest" description="Disordered" evidence="1">
    <location>
        <begin position="170"/>
        <end position="241"/>
    </location>
</feature>
<evidence type="ECO:0000256" key="1">
    <source>
        <dbReference type="SAM" id="MobiDB-lite"/>
    </source>
</evidence>
<name>A0ABM5KCP5_DIAVI</name>
<feature type="region of interest" description="Disordered" evidence="1">
    <location>
        <begin position="288"/>
        <end position="365"/>
    </location>
</feature>
<reference evidence="3" key="1">
    <citation type="submission" date="2025-05" db="UniProtKB">
        <authorList>
            <consortium name="EnsemblMetazoa"/>
        </authorList>
    </citation>
    <scope>IDENTIFICATION</scope>
</reference>
<dbReference type="InterPro" id="IPR004875">
    <property type="entry name" value="DDE_SF_endonuclease_dom"/>
</dbReference>
<evidence type="ECO:0000259" key="2">
    <source>
        <dbReference type="Pfam" id="PF03184"/>
    </source>
</evidence>
<feature type="compositionally biased region" description="Polar residues" evidence="1">
    <location>
        <begin position="176"/>
        <end position="191"/>
    </location>
</feature>
<feature type="compositionally biased region" description="Basic residues" evidence="1">
    <location>
        <begin position="316"/>
        <end position="329"/>
    </location>
</feature>
<dbReference type="SUPFAM" id="SSF57903">
    <property type="entry name" value="FYVE/PHD zinc finger"/>
    <property type="match status" value="1"/>
</dbReference>
<dbReference type="PANTHER" id="PTHR19303">
    <property type="entry name" value="TRANSPOSON"/>
    <property type="match status" value="1"/>
</dbReference>
<proteinExistence type="predicted"/>
<keyword evidence="4" id="KW-1185">Reference proteome</keyword>
<protein>
    <recommendedName>
        <fullName evidence="2">DDE-1 domain-containing protein</fullName>
    </recommendedName>
</protein>
<dbReference type="Gene3D" id="3.30.420.10">
    <property type="entry name" value="Ribonuclease H-like superfamily/Ribonuclease H"/>
    <property type="match status" value="1"/>
</dbReference>
<dbReference type="Pfam" id="PF03184">
    <property type="entry name" value="DDE_1"/>
    <property type="match status" value="1"/>
</dbReference>
<dbReference type="InterPro" id="IPR013083">
    <property type="entry name" value="Znf_RING/FYVE/PHD"/>
</dbReference>
<feature type="compositionally biased region" description="Polar residues" evidence="1">
    <location>
        <begin position="294"/>
        <end position="305"/>
    </location>
</feature>
<dbReference type="EnsemblMetazoa" id="XM_050652007.1">
    <property type="protein sequence ID" value="XP_050507964.1"/>
    <property type="gene ID" value="LOC126885437"/>
</dbReference>
<dbReference type="CDD" id="cd15517">
    <property type="entry name" value="PHD_TCF19_like"/>
    <property type="match status" value="1"/>
</dbReference>
<dbReference type="Proteomes" id="UP001652700">
    <property type="component" value="Unplaced"/>
</dbReference>
<dbReference type="Gene3D" id="3.30.40.10">
    <property type="entry name" value="Zinc/RING finger domain, C3HC4 (zinc finger)"/>
    <property type="match status" value="1"/>
</dbReference>
<sequence>MFVFPRIRYQEHFIRDGPVGSIGAGNPSGWMQEKSFIIFLKHFQKHTNASLSHKILLVLDNHSPHIHINSLDFCKDNGIVLLSFPPHCSHKLQPLDRSVYGPFKKAINTACDTWMRNHPGKVMTIYDIPGIVTIAMPLVFTQVNIQAGFRKRGIFPFNRDLFQVIDSAPSFATDRPNPNATEEVGISNQHSIRLAPDDESLSPSLLKEDSPSSSAVSPTEPETRASTKEFTNSDPKKETSIDHQMLTLIEISELEATITPPRQTSLEPSQEWQAGTVNLESDISPRDAVLCQPSEPSTSKQSVFSPETLRPYPKAPPRKLGNRGRKTKKSAIYTDTPEKEAARKEYEERQKRLKNRRTKKKVLESSTGKVIKNKGKGKAKKMKINTPSEEEYYCLICLEIYSVSRSGDSWIQCQGSCKQWSHVACILMEVDIIYATTVMSLIKIICLNSDSV</sequence>
<dbReference type="RefSeq" id="XP_050507964.1">
    <property type="nucleotide sequence ID" value="XM_050652007.1"/>
</dbReference>
<dbReference type="InterPro" id="IPR050863">
    <property type="entry name" value="CenT-Element_Derived"/>
</dbReference>
<dbReference type="GeneID" id="126885437"/>
<feature type="compositionally biased region" description="Basic and acidic residues" evidence="1">
    <location>
        <begin position="336"/>
        <end position="350"/>
    </location>
</feature>